<dbReference type="GO" id="GO:0003677">
    <property type="term" value="F:DNA binding"/>
    <property type="evidence" value="ECO:0007669"/>
    <property type="project" value="UniProtKB-KW"/>
</dbReference>
<accession>A0AAQ4CSL4</accession>
<feature type="domain" description="HTH hxlR-type" evidence="4">
    <location>
        <begin position="12"/>
        <end position="113"/>
    </location>
</feature>
<dbReference type="Pfam" id="PF01638">
    <property type="entry name" value="HxlR"/>
    <property type="match status" value="1"/>
</dbReference>
<proteinExistence type="predicted"/>
<dbReference type="InterPro" id="IPR036390">
    <property type="entry name" value="WH_DNA-bd_sf"/>
</dbReference>
<dbReference type="InterPro" id="IPR002577">
    <property type="entry name" value="HTH_HxlR"/>
</dbReference>
<dbReference type="PANTHER" id="PTHR33204:SF18">
    <property type="entry name" value="TRANSCRIPTIONAL REGULATORY PROTEIN"/>
    <property type="match status" value="1"/>
</dbReference>
<reference evidence="5 6" key="1">
    <citation type="journal article" date="2022" name="Microbiol. Resour. Announc.">
        <title>Complete Genome Sequence of the Hyperthermophilic and Acidophilic Archaeon Saccharolobus caldissimus Strain HS-3T.</title>
        <authorList>
            <person name="Sakai H.D."/>
            <person name="Kurosawa N."/>
        </authorList>
    </citation>
    <scope>NUCLEOTIDE SEQUENCE [LARGE SCALE GENOMIC DNA]</scope>
    <source>
        <strain evidence="5 6">JCM32116</strain>
    </source>
</reference>
<dbReference type="Proteomes" id="UP001319921">
    <property type="component" value="Chromosome"/>
</dbReference>
<evidence type="ECO:0000313" key="5">
    <source>
        <dbReference type="EMBL" id="BDB98795.1"/>
    </source>
</evidence>
<dbReference type="AlphaFoldDB" id="A0AAQ4CSL4"/>
<dbReference type="GeneID" id="68866541"/>
<dbReference type="PANTHER" id="PTHR33204">
    <property type="entry name" value="TRANSCRIPTIONAL REGULATOR, MARR FAMILY"/>
    <property type="match status" value="1"/>
</dbReference>
<name>A0AAQ4CSL4_9CREN</name>
<dbReference type="EMBL" id="AP025226">
    <property type="protein sequence ID" value="BDB98795.1"/>
    <property type="molecule type" value="Genomic_DNA"/>
</dbReference>
<dbReference type="PROSITE" id="PS51118">
    <property type="entry name" value="HTH_HXLR"/>
    <property type="match status" value="1"/>
</dbReference>
<keyword evidence="2" id="KW-0238">DNA-binding</keyword>
<evidence type="ECO:0000256" key="1">
    <source>
        <dbReference type="ARBA" id="ARBA00023015"/>
    </source>
</evidence>
<keyword evidence="3" id="KW-0804">Transcription</keyword>
<dbReference type="SUPFAM" id="SSF46785">
    <property type="entry name" value="Winged helix' DNA-binding domain"/>
    <property type="match status" value="1"/>
</dbReference>
<dbReference type="InterPro" id="IPR036388">
    <property type="entry name" value="WH-like_DNA-bd_sf"/>
</dbReference>
<gene>
    <name evidence="5" type="ORF">SACC_18120</name>
</gene>
<evidence type="ECO:0000313" key="6">
    <source>
        <dbReference type="Proteomes" id="UP001319921"/>
    </source>
</evidence>
<keyword evidence="6" id="KW-1185">Reference proteome</keyword>
<protein>
    <recommendedName>
        <fullName evidence="4">HTH hxlR-type domain-containing protein</fullName>
    </recommendedName>
</protein>
<evidence type="ECO:0000256" key="2">
    <source>
        <dbReference type="ARBA" id="ARBA00023125"/>
    </source>
</evidence>
<evidence type="ECO:0000259" key="4">
    <source>
        <dbReference type="PROSITE" id="PS51118"/>
    </source>
</evidence>
<keyword evidence="1" id="KW-0805">Transcription regulation</keyword>
<dbReference type="RefSeq" id="WP_229569164.1">
    <property type="nucleotide sequence ID" value="NZ_AP025226.1"/>
</dbReference>
<dbReference type="KEGG" id="scas:SACC_18120"/>
<dbReference type="Gene3D" id="1.10.10.10">
    <property type="entry name" value="Winged helix-like DNA-binding domain superfamily/Winged helix DNA-binding domain"/>
    <property type="match status" value="1"/>
</dbReference>
<organism evidence="5 6">
    <name type="scientific">Saccharolobus caldissimus</name>
    <dbReference type="NCBI Taxonomy" id="1702097"/>
    <lineage>
        <taxon>Archaea</taxon>
        <taxon>Thermoproteota</taxon>
        <taxon>Thermoprotei</taxon>
        <taxon>Sulfolobales</taxon>
        <taxon>Sulfolobaceae</taxon>
        <taxon>Saccharolobus</taxon>
    </lineage>
</organism>
<evidence type="ECO:0000256" key="3">
    <source>
        <dbReference type="ARBA" id="ARBA00023163"/>
    </source>
</evidence>
<sequence length="118" mass="13931">MDCCFKEDKDLCIEYSEELYNLINKKYTYSILAILDKYGKLRFNEILRKIDGLNQRMLSIRLKEMENAKLVKREVETEEPIKVYYSITKEGKAVKNAIQILISIINLMDTKNRNAKLC</sequence>